<evidence type="ECO:0000256" key="5">
    <source>
        <dbReference type="RuleBase" id="RU367022"/>
    </source>
</evidence>
<keyword evidence="3 5" id="KW-1133">Transmembrane helix</keyword>
<organism evidence="7">
    <name type="scientific">Anopheles braziliensis</name>
    <dbReference type="NCBI Taxonomy" id="58242"/>
    <lineage>
        <taxon>Eukaryota</taxon>
        <taxon>Metazoa</taxon>
        <taxon>Ecdysozoa</taxon>
        <taxon>Arthropoda</taxon>
        <taxon>Hexapoda</taxon>
        <taxon>Insecta</taxon>
        <taxon>Pterygota</taxon>
        <taxon>Neoptera</taxon>
        <taxon>Endopterygota</taxon>
        <taxon>Diptera</taxon>
        <taxon>Nematocera</taxon>
        <taxon>Culicoidea</taxon>
        <taxon>Culicidae</taxon>
        <taxon>Anophelinae</taxon>
        <taxon>Anopheles</taxon>
    </lineage>
</organism>
<comment type="similarity">
    <text evidence="5">Belongs to the copper transporter (Ctr) (TC 1.A.56) family. SLC31A subfamily.</text>
</comment>
<name>A0A2M3Z0Q1_9DIPT</name>
<evidence type="ECO:0000256" key="6">
    <source>
        <dbReference type="SAM" id="MobiDB-lite"/>
    </source>
</evidence>
<feature type="region of interest" description="Disordered" evidence="6">
    <location>
        <begin position="200"/>
        <end position="219"/>
    </location>
</feature>
<feature type="transmembrane region" description="Helical" evidence="5">
    <location>
        <begin position="129"/>
        <end position="148"/>
    </location>
</feature>
<feature type="transmembrane region" description="Helical" evidence="5">
    <location>
        <begin position="20"/>
        <end position="45"/>
    </location>
</feature>
<keyword evidence="4 5" id="KW-0472">Membrane</keyword>
<evidence type="ECO:0000256" key="2">
    <source>
        <dbReference type="ARBA" id="ARBA00022692"/>
    </source>
</evidence>
<keyword evidence="5" id="KW-0186">Copper</keyword>
<evidence type="ECO:0000313" key="7">
    <source>
        <dbReference type="EMBL" id="MBW22061.1"/>
    </source>
</evidence>
<dbReference type="PANTHER" id="PTHR12483">
    <property type="entry name" value="SOLUTE CARRIER FAMILY 31 COPPER TRANSPORTERS"/>
    <property type="match status" value="1"/>
</dbReference>
<dbReference type="Pfam" id="PF04145">
    <property type="entry name" value="Ctr"/>
    <property type="match status" value="1"/>
</dbReference>
<reference evidence="7" key="1">
    <citation type="submission" date="2018-01" db="EMBL/GenBank/DDBJ databases">
        <title>An insight into the sialome of Amazonian anophelines.</title>
        <authorList>
            <person name="Ribeiro J.M."/>
            <person name="Scarpassa V."/>
            <person name="Calvo E."/>
        </authorList>
    </citation>
    <scope>NUCLEOTIDE SEQUENCE</scope>
    <source>
        <tissue evidence="7">Salivary glands</tissue>
    </source>
</reference>
<feature type="transmembrane region" description="Helical" evidence="5">
    <location>
        <begin position="102"/>
        <end position="123"/>
    </location>
</feature>
<keyword evidence="5" id="KW-0187">Copper transport</keyword>
<evidence type="ECO:0000256" key="1">
    <source>
        <dbReference type="ARBA" id="ARBA00004141"/>
    </source>
</evidence>
<keyword evidence="5" id="KW-0813">Transport</keyword>
<dbReference type="PANTHER" id="PTHR12483:SF27">
    <property type="entry name" value="COPPER TRANSPORT PROTEIN CTR1"/>
    <property type="match status" value="1"/>
</dbReference>
<sequence length="219" mass="23350">MMHMAFWWGSNVGDVFFSGLTVNGTGAMVALCLTLTLLSVAYEAFKIHGAKVRARTARERVRAASCPPSESATLLSLEGIASSSRAGPSRIAGGGGPMSKKIVLLLSEAIVFLCHSVLGYALMLTVMLYNGYLFVAVVGGMGLGYFLFGHLSMKVNMENFQAHQNKVICTSRCLQQESINPSTSTSLDHRRMVLHEDSTARASPTSSVGSGVPTMAVCH</sequence>
<dbReference type="InterPro" id="IPR007274">
    <property type="entry name" value="Cop_transporter"/>
</dbReference>
<evidence type="ECO:0000256" key="4">
    <source>
        <dbReference type="ARBA" id="ARBA00023136"/>
    </source>
</evidence>
<comment type="subcellular location">
    <subcellularLocation>
        <location evidence="1 5">Membrane</location>
        <topology evidence="1 5">Multi-pass membrane protein</topology>
    </subcellularLocation>
</comment>
<evidence type="ECO:0000256" key="3">
    <source>
        <dbReference type="ARBA" id="ARBA00022989"/>
    </source>
</evidence>
<accession>A0A2M3Z0Q1</accession>
<keyword evidence="5" id="KW-0406">Ion transport</keyword>
<proteinExistence type="inferred from homology"/>
<dbReference type="GO" id="GO:0005375">
    <property type="term" value="F:copper ion transmembrane transporter activity"/>
    <property type="evidence" value="ECO:0007669"/>
    <property type="project" value="UniProtKB-UniRule"/>
</dbReference>
<keyword evidence="2 5" id="KW-0812">Transmembrane</keyword>
<dbReference type="AlphaFoldDB" id="A0A2M3Z0Q1"/>
<dbReference type="GO" id="GO:0005886">
    <property type="term" value="C:plasma membrane"/>
    <property type="evidence" value="ECO:0007669"/>
    <property type="project" value="TreeGrafter"/>
</dbReference>
<dbReference type="EMBL" id="GGFM01001310">
    <property type="protein sequence ID" value="MBW22061.1"/>
    <property type="molecule type" value="Transcribed_RNA"/>
</dbReference>
<feature type="compositionally biased region" description="Polar residues" evidence="6">
    <location>
        <begin position="200"/>
        <end position="209"/>
    </location>
</feature>
<protein>
    <recommendedName>
        <fullName evidence="5">Copper transport protein</fullName>
    </recommendedName>
</protein>